<name>A0A4D9E184_9SAUR</name>
<comment type="subcellular location">
    <subcellularLocation>
        <location evidence="1">Membrane</location>
        <topology evidence="1">Single-pass type I membrane protein</topology>
    </subcellularLocation>
</comment>
<feature type="region of interest" description="Disordered" evidence="9">
    <location>
        <begin position="307"/>
        <end position="327"/>
    </location>
</feature>
<keyword evidence="2 10" id="KW-0812">Transmembrane</keyword>
<dbReference type="SUPFAM" id="SSF48726">
    <property type="entry name" value="Immunoglobulin"/>
    <property type="match status" value="1"/>
</dbReference>
<dbReference type="EMBL" id="QXTE01000203">
    <property type="protein sequence ID" value="TFK01962.1"/>
    <property type="molecule type" value="Genomic_DNA"/>
</dbReference>
<dbReference type="PANTHER" id="PTHR13869:SF22">
    <property type="entry name" value="JUNCTIONAL ADHESION MOLECULE-LIKE"/>
    <property type="match status" value="1"/>
</dbReference>
<keyword evidence="5 10" id="KW-0472">Membrane</keyword>
<evidence type="ECO:0000259" key="11">
    <source>
        <dbReference type="PROSITE" id="PS50835"/>
    </source>
</evidence>
<evidence type="ECO:0000256" key="3">
    <source>
        <dbReference type="ARBA" id="ARBA00022729"/>
    </source>
</evidence>
<keyword evidence="13" id="KW-1185">Reference proteome</keyword>
<reference evidence="12 13" key="1">
    <citation type="submission" date="2019-04" db="EMBL/GenBank/DDBJ databases">
        <title>Draft genome of the big-headed turtle Platysternon megacephalum.</title>
        <authorList>
            <person name="Gong S."/>
        </authorList>
    </citation>
    <scope>NUCLEOTIDE SEQUENCE [LARGE SCALE GENOMIC DNA]</scope>
    <source>
        <strain evidence="12">DO16091913</strain>
        <tissue evidence="12">Muscle</tissue>
    </source>
</reference>
<evidence type="ECO:0000313" key="12">
    <source>
        <dbReference type="EMBL" id="TFK01962.1"/>
    </source>
</evidence>
<feature type="transmembrane region" description="Helical" evidence="10">
    <location>
        <begin position="165"/>
        <end position="187"/>
    </location>
</feature>
<sequence length="327" mass="35934">MAGARVLSYFLFRADVPPLTGKNGGVLAGLVITRPELKARLGDSVLLECFFQSLVPGDWNVIKVDWIHMPENNTQAEEMVFYYYSNHSVPVGRFRPRVQWLGDVARKNGSVRLQDVQADDGGTYTCEIRVFGRSSVFKNDTVLRVAPAGRRGSGFAGAQYSESSGWGAILGYVCATTFLALLLGLGLKKFLQKQRPSESGPLSRSRDDGSRDKAEEGIYSLIPCAEMLQPGQEAELWSRTDTTYITMHPSAAFHGAGTALLENNVYVQLQKKKIPVEWLDEGRLGNEGAQESKKTCEKSNCPEEEFPCALDGGKAPLSPAWHDSQGH</sequence>
<dbReference type="STRING" id="55544.A0A4D9E184"/>
<dbReference type="Pfam" id="PF07686">
    <property type="entry name" value="V-set"/>
    <property type="match status" value="1"/>
</dbReference>
<reference evidence="12 13" key="2">
    <citation type="submission" date="2019-04" db="EMBL/GenBank/DDBJ databases">
        <title>The genome sequence of big-headed turtle.</title>
        <authorList>
            <person name="Gong S."/>
        </authorList>
    </citation>
    <scope>NUCLEOTIDE SEQUENCE [LARGE SCALE GENOMIC DNA]</scope>
    <source>
        <strain evidence="12">DO16091913</strain>
        <tissue evidence="12">Muscle</tissue>
    </source>
</reference>
<evidence type="ECO:0000256" key="5">
    <source>
        <dbReference type="ARBA" id="ARBA00023136"/>
    </source>
</evidence>
<dbReference type="GO" id="GO:0098609">
    <property type="term" value="P:cell-cell adhesion"/>
    <property type="evidence" value="ECO:0007669"/>
    <property type="project" value="TreeGrafter"/>
</dbReference>
<evidence type="ECO:0000256" key="10">
    <source>
        <dbReference type="SAM" id="Phobius"/>
    </source>
</evidence>
<dbReference type="PANTHER" id="PTHR13869">
    <property type="entry name" value="MYELIN P0 RELATED"/>
    <property type="match status" value="1"/>
</dbReference>
<organism evidence="12 13">
    <name type="scientific">Platysternon megacephalum</name>
    <name type="common">big-headed turtle</name>
    <dbReference type="NCBI Taxonomy" id="55544"/>
    <lineage>
        <taxon>Eukaryota</taxon>
        <taxon>Metazoa</taxon>
        <taxon>Chordata</taxon>
        <taxon>Craniata</taxon>
        <taxon>Vertebrata</taxon>
        <taxon>Euteleostomi</taxon>
        <taxon>Archelosauria</taxon>
        <taxon>Testudinata</taxon>
        <taxon>Testudines</taxon>
        <taxon>Cryptodira</taxon>
        <taxon>Durocryptodira</taxon>
        <taxon>Testudinoidea</taxon>
        <taxon>Platysternidae</taxon>
        <taxon>Platysternon</taxon>
    </lineage>
</organism>
<evidence type="ECO:0000313" key="13">
    <source>
        <dbReference type="Proteomes" id="UP000297703"/>
    </source>
</evidence>
<keyword evidence="6" id="KW-1015">Disulfide bond</keyword>
<dbReference type="PROSITE" id="PS50835">
    <property type="entry name" value="IG_LIKE"/>
    <property type="match status" value="1"/>
</dbReference>
<dbReference type="OrthoDB" id="7225082at2759"/>
<evidence type="ECO:0000256" key="9">
    <source>
        <dbReference type="SAM" id="MobiDB-lite"/>
    </source>
</evidence>
<keyword evidence="7" id="KW-0325">Glycoprotein</keyword>
<proteinExistence type="predicted"/>
<dbReference type="GO" id="GO:0005886">
    <property type="term" value="C:plasma membrane"/>
    <property type="evidence" value="ECO:0007669"/>
    <property type="project" value="TreeGrafter"/>
</dbReference>
<accession>A0A4D9E184</accession>
<evidence type="ECO:0000256" key="4">
    <source>
        <dbReference type="ARBA" id="ARBA00022989"/>
    </source>
</evidence>
<feature type="domain" description="Ig-like" evidence="11">
    <location>
        <begin position="17"/>
        <end position="143"/>
    </location>
</feature>
<evidence type="ECO:0000256" key="6">
    <source>
        <dbReference type="ARBA" id="ARBA00023157"/>
    </source>
</evidence>
<evidence type="ECO:0000256" key="8">
    <source>
        <dbReference type="ARBA" id="ARBA00023319"/>
    </source>
</evidence>
<dbReference type="AlphaFoldDB" id="A0A4D9E184"/>
<gene>
    <name evidence="12" type="ORF">DR999_PMT15724</name>
</gene>
<dbReference type="InterPro" id="IPR003599">
    <property type="entry name" value="Ig_sub"/>
</dbReference>
<evidence type="ECO:0000256" key="2">
    <source>
        <dbReference type="ARBA" id="ARBA00022692"/>
    </source>
</evidence>
<protein>
    <submittedName>
        <fullName evidence="12">Junctional adhesion molecule-like</fullName>
    </submittedName>
</protein>
<evidence type="ECO:0000256" key="1">
    <source>
        <dbReference type="ARBA" id="ARBA00004479"/>
    </source>
</evidence>
<dbReference type="InterPro" id="IPR013783">
    <property type="entry name" value="Ig-like_fold"/>
</dbReference>
<dbReference type="SMART" id="SM00409">
    <property type="entry name" value="IG"/>
    <property type="match status" value="1"/>
</dbReference>
<evidence type="ECO:0000256" key="7">
    <source>
        <dbReference type="ARBA" id="ARBA00023180"/>
    </source>
</evidence>
<keyword evidence="3" id="KW-0732">Signal</keyword>
<dbReference type="Proteomes" id="UP000297703">
    <property type="component" value="Unassembled WGS sequence"/>
</dbReference>
<keyword evidence="8" id="KW-0393">Immunoglobulin domain</keyword>
<dbReference type="Gene3D" id="2.60.40.10">
    <property type="entry name" value="Immunoglobulins"/>
    <property type="match status" value="1"/>
</dbReference>
<dbReference type="InterPro" id="IPR000920">
    <property type="entry name" value="Myelin_P0-rel"/>
</dbReference>
<dbReference type="SMART" id="SM00406">
    <property type="entry name" value="IGv"/>
    <property type="match status" value="1"/>
</dbReference>
<comment type="caution">
    <text evidence="12">The sequence shown here is derived from an EMBL/GenBank/DDBJ whole genome shotgun (WGS) entry which is preliminary data.</text>
</comment>
<dbReference type="InterPro" id="IPR036179">
    <property type="entry name" value="Ig-like_dom_sf"/>
</dbReference>
<keyword evidence="4 10" id="KW-1133">Transmembrane helix</keyword>
<dbReference type="InterPro" id="IPR013106">
    <property type="entry name" value="Ig_V-set"/>
</dbReference>
<dbReference type="InterPro" id="IPR007110">
    <property type="entry name" value="Ig-like_dom"/>
</dbReference>